<evidence type="ECO:0000313" key="3">
    <source>
        <dbReference type="Proteomes" id="UP000319004"/>
    </source>
</evidence>
<dbReference type="Gene3D" id="2.30.30.700">
    <property type="entry name" value="SLA1 homology domain 1"/>
    <property type="match status" value="1"/>
</dbReference>
<proteinExistence type="predicted"/>
<dbReference type="InterPro" id="IPR007131">
    <property type="entry name" value="SHD1"/>
</dbReference>
<evidence type="ECO:0000313" key="2">
    <source>
        <dbReference type="EMBL" id="QDV42270.1"/>
    </source>
</evidence>
<keyword evidence="3" id="KW-1185">Reference proteome</keyword>
<dbReference type="AlphaFoldDB" id="A0A518HN82"/>
<dbReference type="SMART" id="SM00320">
    <property type="entry name" value="WD40"/>
    <property type="match status" value="3"/>
</dbReference>
<dbReference type="GO" id="GO:0008092">
    <property type="term" value="F:cytoskeletal protein binding"/>
    <property type="evidence" value="ECO:0007669"/>
    <property type="project" value="InterPro"/>
</dbReference>
<dbReference type="SUPFAM" id="SSF50969">
    <property type="entry name" value="YVTN repeat-like/Quinoprotein amine dehydrogenase"/>
    <property type="match status" value="1"/>
</dbReference>
<name>A0A518HN82_9BACT</name>
<evidence type="ECO:0000259" key="1">
    <source>
        <dbReference type="Pfam" id="PF03983"/>
    </source>
</evidence>
<dbReference type="Proteomes" id="UP000319004">
    <property type="component" value="Chromosome"/>
</dbReference>
<dbReference type="GO" id="GO:0030674">
    <property type="term" value="F:protein-macromolecule adaptor activity"/>
    <property type="evidence" value="ECO:0007669"/>
    <property type="project" value="InterPro"/>
</dbReference>
<dbReference type="SUPFAM" id="SSF69304">
    <property type="entry name" value="Tricorn protease N-terminal domain"/>
    <property type="match status" value="1"/>
</dbReference>
<sequence>MLLVSSLFLRPLSGMCPLSSDLIFNRYSTRELNLRGFILALILLIEFNAAFAEEGVRRWSDASGKFSVDARLAERTQTQVVLEKSDGRMLTVPIARLSQADQDYLAALSDSPPKRADEASSIDLLDPQAQVPTLSATGPTILLTQRVAPVSIPADPQPESVSSVPFVRPLQSIDSSTDLCKPIAVSADTFAVTMFKRHIPTGGAARLYRVQAQNRSPEVILQLKQALRFLDHHRPSGRTLAVIGSEGSGNQGGELLLLSGLAEGKPAAVGRAKVPKKVGQLSVPEIVKGRLIEADKAIVQVDDQVYVWSLADGRLLAHLVDVKTNFSVSGSGRFLAVGVMGAAQVIDLAQRKLVATFEFPVQLSPHVAFSPDGTKLATLASRHCRVWDLTRAEVLSEQQLDAPFTNLFGWVGNDYILTRGGLIQANTARKVWQYRFPSVTNVVPINGAVLFTQEIPVASLLCLPLPHREFAELGESQLREGKWVDSDGGAPHLGTAGAPAVAMPNNPPTSSVSNQASLSGAGISSQATGLALLETHDSVKPLSTQGRQILFAPNEMAAAVPADSISSDESSDAASFRSYQAKLEERPRGARVETTAPLWIDADRSIHAVSVYQYPIGQGESFGRVYVASPDATEDPPVLDVKAPLVLMDHHRASGNTLGTYGPDLVVLSNLASRKPDVVARWHLPNWTRSSAATSVENAKWVSGEYVVVQQHHRVYCWSLATGKLHFKIDTEVVTDFAVSPNGRYLAIASSRGCFLIDVHMAEPVGQIDIPRLPSAELHFSPSGRYLAFAFGKQFVVWDVTEAKLAASSTLNTSLGKFIGWVNDESLLCDVGGLLRFDTEAGEVVQIWNYSLSLLEMNLVPGGIIGVPRTGDANLFALPFPHQPGILGKVRGMMGKRTRVKDGQWTD</sequence>
<dbReference type="KEGG" id="snep:Enr13x_21150"/>
<dbReference type="InterPro" id="IPR011044">
    <property type="entry name" value="Quino_amine_DH_bsu"/>
</dbReference>
<dbReference type="Gene3D" id="2.130.10.10">
    <property type="entry name" value="YVTN repeat-like/Quinoprotein amine dehydrogenase"/>
    <property type="match status" value="2"/>
</dbReference>
<reference evidence="2 3" key="1">
    <citation type="submission" date="2019-03" db="EMBL/GenBank/DDBJ databases">
        <title>Deep-cultivation of Planctomycetes and their phenomic and genomic characterization uncovers novel biology.</title>
        <authorList>
            <person name="Wiegand S."/>
            <person name="Jogler M."/>
            <person name="Boedeker C."/>
            <person name="Pinto D."/>
            <person name="Vollmers J."/>
            <person name="Rivas-Marin E."/>
            <person name="Kohn T."/>
            <person name="Peeters S.H."/>
            <person name="Heuer A."/>
            <person name="Rast P."/>
            <person name="Oberbeckmann S."/>
            <person name="Bunk B."/>
            <person name="Jeske O."/>
            <person name="Meyerdierks A."/>
            <person name="Storesund J.E."/>
            <person name="Kallscheuer N."/>
            <person name="Luecker S."/>
            <person name="Lage O.M."/>
            <person name="Pohl T."/>
            <person name="Merkel B.J."/>
            <person name="Hornburger P."/>
            <person name="Mueller R.-W."/>
            <person name="Bruemmer F."/>
            <person name="Labrenz M."/>
            <person name="Spormann A.M."/>
            <person name="Op den Camp H."/>
            <person name="Overmann J."/>
            <person name="Amann R."/>
            <person name="Jetten M.S.M."/>
            <person name="Mascher T."/>
            <person name="Medema M.H."/>
            <person name="Devos D.P."/>
            <person name="Kaster A.-K."/>
            <person name="Ovreas L."/>
            <person name="Rohde M."/>
            <person name="Galperin M.Y."/>
            <person name="Jogler C."/>
        </authorList>
    </citation>
    <scope>NUCLEOTIDE SEQUENCE [LARGE SCALE GENOMIC DNA]</scope>
    <source>
        <strain evidence="2 3">Enr13</strain>
    </source>
</reference>
<organism evidence="2 3">
    <name type="scientific">Stieleria neptunia</name>
    <dbReference type="NCBI Taxonomy" id="2527979"/>
    <lineage>
        <taxon>Bacteria</taxon>
        <taxon>Pseudomonadati</taxon>
        <taxon>Planctomycetota</taxon>
        <taxon>Planctomycetia</taxon>
        <taxon>Pirellulales</taxon>
        <taxon>Pirellulaceae</taxon>
        <taxon>Stieleria</taxon>
    </lineage>
</organism>
<gene>
    <name evidence="2" type="ORF">Enr13x_21150</name>
</gene>
<protein>
    <recommendedName>
        <fullName evidence="1">SLA1 homology domain-containing protein</fullName>
    </recommendedName>
</protein>
<dbReference type="PANTHER" id="PTHR19879">
    <property type="entry name" value="TRANSCRIPTION INITIATION FACTOR TFIID"/>
    <property type="match status" value="1"/>
</dbReference>
<dbReference type="GO" id="GO:0043130">
    <property type="term" value="F:ubiquitin binding"/>
    <property type="evidence" value="ECO:0007669"/>
    <property type="project" value="InterPro"/>
</dbReference>
<dbReference type="InterPro" id="IPR001680">
    <property type="entry name" value="WD40_rpt"/>
</dbReference>
<dbReference type="InterPro" id="IPR015943">
    <property type="entry name" value="WD40/YVTN_repeat-like_dom_sf"/>
</dbReference>
<dbReference type="PANTHER" id="PTHR19879:SF9">
    <property type="entry name" value="TRANSCRIPTION INITIATION FACTOR TFIID SUBUNIT 5"/>
    <property type="match status" value="1"/>
</dbReference>
<feature type="domain" description="SLA1 homology" evidence="1">
    <location>
        <begin position="54"/>
        <end position="107"/>
    </location>
</feature>
<dbReference type="EMBL" id="CP037423">
    <property type="protein sequence ID" value="QDV42270.1"/>
    <property type="molecule type" value="Genomic_DNA"/>
</dbReference>
<dbReference type="OrthoDB" id="291762at2"/>
<dbReference type="GO" id="GO:0042802">
    <property type="term" value="F:identical protein binding"/>
    <property type="evidence" value="ECO:0007669"/>
    <property type="project" value="InterPro"/>
</dbReference>
<dbReference type="RefSeq" id="WP_145385930.1">
    <property type="nucleotide sequence ID" value="NZ_CP037423.1"/>
</dbReference>
<dbReference type="Pfam" id="PF03983">
    <property type="entry name" value="SHD1"/>
    <property type="match status" value="1"/>
</dbReference>
<accession>A0A518HN82</accession>